<proteinExistence type="predicted"/>
<dbReference type="EMBL" id="UINC01051695">
    <property type="protein sequence ID" value="SVB66150.1"/>
    <property type="molecule type" value="Genomic_DNA"/>
</dbReference>
<evidence type="ECO:0000313" key="1">
    <source>
        <dbReference type="EMBL" id="SVB66150.1"/>
    </source>
</evidence>
<reference evidence="1" key="1">
    <citation type="submission" date="2018-05" db="EMBL/GenBank/DDBJ databases">
        <authorList>
            <person name="Lanie J.A."/>
            <person name="Ng W.-L."/>
            <person name="Kazmierczak K.M."/>
            <person name="Andrzejewski T.M."/>
            <person name="Davidsen T.M."/>
            <person name="Wayne K.J."/>
            <person name="Tettelin H."/>
            <person name="Glass J.I."/>
            <person name="Rusch D."/>
            <person name="Podicherti R."/>
            <person name="Tsui H.-C.T."/>
            <person name="Winkler M.E."/>
        </authorList>
    </citation>
    <scope>NUCLEOTIDE SEQUENCE</scope>
</reference>
<sequence>MSRSTTAFIIGNGTSRKSIDLHQLKKNSPPGSKIYGCNALYREFEPDYLVAVDSKMIAEINRSGWQLTHEVWTNPNKSYKDFNKFNYFNPSLGWSTGPTALHLASEEKHNNQDIYILGFDYEGLNKKLNNIYADTENYKRSDATATYHGNWARQTSTIIQKNPSKRYIRVIAERESFTPDNLKPWGNLQHMTVQDFKDLFKIL</sequence>
<gene>
    <name evidence="1" type="ORF">METZ01_LOCUS219004</name>
</gene>
<organism evidence="1">
    <name type="scientific">marine metagenome</name>
    <dbReference type="NCBI Taxonomy" id="408172"/>
    <lineage>
        <taxon>unclassified sequences</taxon>
        <taxon>metagenomes</taxon>
        <taxon>ecological metagenomes</taxon>
    </lineage>
</organism>
<dbReference type="AlphaFoldDB" id="A0A382FT23"/>
<accession>A0A382FT23</accession>
<name>A0A382FT23_9ZZZZ</name>
<protein>
    <submittedName>
        <fullName evidence="1">Uncharacterized protein</fullName>
    </submittedName>
</protein>